<sequence length="62" mass="7138">MKKRIITIQVIWSICSPFIALLFVKSMPTLVNLIYLIFFVALLVSQWLAILTLSVYLAHLDD</sequence>
<keyword evidence="1" id="KW-1133">Transmembrane helix</keyword>
<organism evidence="2 3">
    <name type="scientific">Streptococcus anginosus</name>
    <dbReference type="NCBI Taxonomy" id="1328"/>
    <lineage>
        <taxon>Bacteria</taxon>
        <taxon>Bacillati</taxon>
        <taxon>Bacillota</taxon>
        <taxon>Bacilli</taxon>
        <taxon>Lactobacillales</taxon>
        <taxon>Streptococcaceae</taxon>
        <taxon>Streptococcus</taxon>
        <taxon>Streptococcus anginosus group</taxon>
    </lineage>
</organism>
<keyword evidence="1" id="KW-0812">Transmembrane</keyword>
<feature type="transmembrane region" description="Helical" evidence="1">
    <location>
        <begin position="33"/>
        <end position="58"/>
    </location>
</feature>
<evidence type="ECO:0000256" key="1">
    <source>
        <dbReference type="SAM" id="Phobius"/>
    </source>
</evidence>
<dbReference type="EMBL" id="PVSZ01000009">
    <property type="protein sequence ID" value="PRT70873.1"/>
    <property type="molecule type" value="Genomic_DNA"/>
</dbReference>
<keyword evidence="1" id="KW-0472">Membrane</keyword>
<dbReference type="AlphaFoldDB" id="A0A2T0G490"/>
<reference evidence="2 3" key="1">
    <citation type="journal article" date="1993" name="J. Dent. Res.">
        <title>The isolation and characterization of milleri group streptococci from dental periapical abscesses.</title>
        <authorList>
            <person name="Fisher L.E."/>
            <person name="Russell R.R."/>
        </authorList>
    </citation>
    <scope>NUCLEOTIDE SEQUENCE [LARGE SCALE GENOMIC DNA]</scope>
    <source>
        <strain evidence="2 3">OUP21</strain>
    </source>
</reference>
<name>A0A2T0G490_STRAP</name>
<evidence type="ECO:0000313" key="3">
    <source>
        <dbReference type="Proteomes" id="UP000238573"/>
    </source>
</evidence>
<gene>
    <name evidence="2" type="ORF">C6A27_04440</name>
</gene>
<evidence type="ECO:0000313" key="2">
    <source>
        <dbReference type="EMBL" id="PRT70873.1"/>
    </source>
</evidence>
<dbReference type="Proteomes" id="UP000238573">
    <property type="component" value="Unassembled WGS sequence"/>
</dbReference>
<proteinExistence type="predicted"/>
<comment type="caution">
    <text evidence="2">The sequence shown here is derived from an EMBL/GenBank/DDBJ whole genome shotgun (WGS) entry which is preliminary data.</text>
</comment>
<accession>A0A2T0G490</accession>
<feature type="transmembrane region" description="Helical" evidence="1">
    <location>
        <begin position="6"/>
        <end position="24"/>
    </location>
</feature>
<protein>
    <submittedName>
        <fullName evidence="2">Uncharacterized protein</fullName>
    </submittedName>
</protein>